<evidence type="ECO:0000313" key="4">
    <source>
        <dbReference type="Proteomes" id="UP001460270"/>
    </source>
</evidence>
<feature type="compositionally biased region" description="Low complexity" evidence="1">
    <location>
        <begin position="324"/>
        <end position="357"/>
    </location>
</feature>
<dbReference type="PANTHER" id="PTHR34755">
    <property type="entry name" value="SERINE/ARGININE REPETITIVE MATRIX PROTEIN 3-RELATED"/>
    <property type="match status" value="1"/>
</dbReference>
<feature type="region of interest" description="Disordered" evidence="1">
    <location>
        <begin position="610"/>
        <end position="640"/>
    </location>
</feature>
<feature type="compositionally biased region" description="Basic residues" evidence="1">
    <location>
        <begin position="66"/>
        <end position="84"/>
    </location>
</feature>
<feature type="region of interest" description="Disordered" evidence="1">
    <location>
        <begin position="54"/>
        <end position="197"/>
    </location>
</feature>
<feature type="compositionally biased region" description="Low complexity" evidence="1">
    <location>
        <begin position="431"/>
        <end position="447"/>
    </location>
</feature>
<evidence type="ECO:0000313" key="3">
    <source>
        <dbReference type="EMBL" id="KAK7933506.1"/>
    </source>
</evidence>
<feature type="compositionally biased region" description="Basic and acidic residues" evidence="1">
    <location>
        <begin position="242"/>
        <end position="254"/>
    </location>
</feature>
<feature type="domain" description="Serine/arginine repetitive matrix protein C-terminal" evidence="2">
    <location>
        <begin position="370"/>
        <end position="432"/>
    </location>
</feature>
<feature type="compositionally biased region" description="Basic and acidic residues" evidence="1">
    <location>
        <begin position="1"/>
        <end position="14"/>
    </location>
</feature>
<name>A0AAW0PZ51_9GOBI</name>
<dbReference type="Proteomes" id="UP001460270">
    <property type="component" value="Unassembled WGS sequence"/>
</dbReference>
<dbReference type="InterPro" id="IPR029360">
    <property type="entry name" value="SRRM_C"/>
</dbReference>
<feature type="compositionally biased region" description="Polar residues" evidence="1">
    <location>
        <begin position="255"/>
        <end position="268"/>
    </location>
</feature>
<dbReference type="GO" id="GO:0003729">
    <property type="term" value="F:mRNA binding"/>
    <property type="evidence" value="ECO:0007669"/>
    <property type="project" value="TreeGrafter"/>
</dbReference>
<feature type="compositionally biased region" description="Basic residues" evidence="1">
    <location>
        <begin position="306"/>
        <end position="321"/>
    </location>
</feature>
<sequence>MRLKPGMDSEEKRTQTPPPKQKGCPKEVIGALPSCSNRLLMNTDRAMAKHVVPLNPSCDEDLSPHPKAKKKKRKSQRKRKRRRSPSYSLSPVRKKKKKKKKSSKKSKRHRYTTKKSKHSSSSLKHKRKNQQRHKKSSRSHGRRRRRYRRSPSEASSCQSSSEDRHHMQKSVVQQVFGDLDRTQLKWRSPPRSKRAPKYHSILSAHTVSTLCSAASCLLHLNDKDTAAVSEQKRRSSAQRLASPDKHKFNDRDNGSDSGNSVTSYTSLCKTHREDSLSTSMFSPSAKREQLTLGGVSDEEESVKSCCSHRRSRKRSRKHRCRTASNSTRSSSSSRHYSRSVSFSSYSSYSRSPSSSCSQRRRSSSRGSSCRHGGDRLRRRTSSSRESKVTHSHKRQRRRRSYSPMKKRRRDSPSHLEARRITSARKRPIPYFRRSPSSSSSASPWSSLFSRSRSRSAPYRLSRSRSRSYSSYRSYSRSSSWNSIFGTRKKGHPLSDVHVPKSWRHTSLEEVEGCIFSADCTIRCSLCLSLAVAPAMMEEVRMDSRISSGSLQHFPDTRPCPLTAWDICVRYKDACGQSKGLYTRKVNRVGKIFDSWLKEITTRWGTASAFPGTPLASPRSETNPRSETSLLSGTSLSRPAS</sequence>
<comment type="caution">
    <text evidence="3">The sequence shown here is derived from an EMBL/GenBank/DDBJ whole genome shotgun (WGS) entry which is preliminary data.</text>
</comment>
<feature type="compositionally biased region" description="Low complexity" evidence="1">
    <location>
        <begin position="625"/>
        <end position="640"/>
    </location>
</feature>
<evidence type="ECO:0000256" key="1">
    <source>
        <dbReference type="SAM" id="MobiDB-lite"/>
    </source>
</evidence>
<feature type="region of interest" description="Disordered" evidence="1">
    <location>
        <begin position="1"/>
        <end position="29"/>
    </location>
</feature>
<protein>
    <recommendedName>
        <fullName evidence="2">Serine/arginine repetitive matrix protein C-terminal domain-containing protein</fullName>
    </recommendedName>
</protein>
<evidence type="ECO:0000259" key="2">
    <source>
        <dbReference type="Pfam" id="PF15230"/>
    </source>
</evidence>
<dbReference type="AlphaFoldDB" id="A0AAW0PZ51"/>
<feature type="compositionally biased region" description="Basic residues" evidence="1">
    <location>
        <begin position="188"/>
        <end position="197"/>
    </location>
</feature>
<organism evidence="3 4">
    <name type="scientific">Mugilogobius chulae</name>
    <name type="common">yellowstripe goby</name>
    <dbReference type="NCBI Taxonomy" id="88201"/>
    <lineage>
        <taxon>Eukaryota</taxon>
        <taxon>Metazoa</taxon>
        <taxon>Chordata</taxon>
        <taxon>Craniata</taxon>
        <taxon>Vertebrata</taxon>
        <taxon>Euteleostomi</taxon>
        <taxon>Actinopterygii</taxon>
        <taxon>Neopterygii</taxon>
        <taxon>Teleostei</taxon>
        <taxon>Neoteleostei</taxon>
        <taxon>Acanthomorphata</taxon>
        <taxon>Gobiaria</taxon>
        <taxon>Gobiiformes</taxon>
        <taxon>Gobioidei</taxon>
        <taxon>Gobiidae</taxon>
        <taxon>Gobionellinae</taxon>
        <taxon>Mugilogobius</taxon>
    </lineage>
</organism>
<feature type="compositionally biased region" description="Basic and acidic residues" evidence="1">
    <location>
        <begin position="410"/>
        <end position="419"/>
    </location>
</feature>
<dbReference type="PANTHER" id="PTHR34755:SF4">
    <property type="entry name" value="F-BOX DOMAIN-CONTAINING PROTEIN"/>
    <property type="match status" value="1"/>
</dbReference>
<gene>
    <name evidence="3" type="ORF">WMY93_004402</name>
</gene>
<dbReference type="InterPro" id="IPR052109">
    <property type="entry name" value="SRRM_Domain-Containing"/>
</dbReference>
<proteinExistence type="predicted"/>
<accession>A0AAW0PZ51</accession>
<reference evidence="4" key="1">
    <citation type="submission" date="2024-04" db="EMBL/GenBank/DDBJ databases">
        <title>Salinicola lusitanus LLJ914,a marine bacterium isolated from the Okinawa Trough.</title>
        <authorList>
            <person name="Li J."/>
        </authorList>
    </citation>
    <scope>NUCLEOTIDE SEQUENCE [LARGE SCALE GENOMIC DNA]</scope>
</reference>
<feature type="region of interest" description="Disordered" evidence="1">
    <location>
        <begin position="228"/>
        <end position="447"/>
    </location>
</feature>
<keyword evidence="4" id="KW-1185">Reference proteome</keyword>
<feature type="compositionally biased region" description="Basic residues" evidence="1">
    <location>
        <begin position="389"/>
        <end position="409"/>
    </location>
</feature>
<dbReference type="Pfam" id="PF15230">
    <property type="entry name" value="SRRM_C"/>
    <property type="match status" value="1"/>
</dbReference>
<feature type="compositionally biased region" description="Basic residues" evidence="1">
    <location>
        <begin position="92"/>
        <end position="149"/>
    </location>
</feature>
<dbReference type="EMBL" id="JBBPFD010000003">
    <property type="protein sequence ID" value="KAK7933506.1"/>
    <property type="molecule type" value="Genomic_DNA"/>
</dbReference>